<evidence type="ECO:0000256" key="3">
    <source>
        <dbReference type="ARBA" id="ARBA00022840"/>
    </source>
</evidence>
<dbReference type="SUPFAM" id="SSF56059">
    <property type="entry name" value="Glutathione synthetase ATP-binding domain-like"/>
    <property type="match status" value="1"/>
</dbReference>
<dbReference type="InterPro" id="IPR052032">
    <property type="entry name" value="ATP-dep_AA_Ligase"/>
</dbReference>
<dbReference type="InterPro" id="IPR040570">
    <property type="entry name" value="LAL_C2"/>
</dbReference>
<reference evidence="6" key="1">
    <citation type="submission" date="2021-04" db="EMBL/GenBank/DDBJ databases">
        <authorList>
            <person name="Hartkoorn R.C."/>
            <person name="Beaudoing E."/>
            <person name="Hot D."/>
        </authorList>
    </citation>
    <scope>NUCLEOTIDE SEQUENCE</scope>
    <source>
        <strain evidence="6">NRRL B-16292</strain>
    </source>
</reference>
<dbReference type="Pfam" id="PF18130">
    <property type="entry name" value="ATPgrasp_N"/>
    <property type="match status" value="1"/>
</dbReference>
<keyword evidence="3 4" id="KW-0067">ATP-binding</keyword>
<dbReference type="InterPro" id="IPR041472">
    <property type="entry name" value="BL00235/CARNS1_N"/>
</dbReference>
<gene>
    <name evidence="6" type="ORF">Dfulv_20635</name>
</gene>
<proteinExistence type="predicted"/>
<dbReference type="Gene3D" id="3.30.470.20">
    <property type="entry name" value="ATP-grasp fold, B domain"/>
    <property type="match status" value="1"/>
</dbReference>
<dbReference type="Proteomes" id="UP001059617">
    <property type="component" value="Chromosome"/>
</dbReference>
<dbReference type="Pfam" id="PF18603">
    <property type="entry name" value="LAL_C2"/>
    <property type="match status" value="1"/>
</dbReference>
<dbReference type="RefSeq" id="WP_259865759.1">
    <property type="nucleotide sequence ID" value="NZ_BAAAST010000003.1"/>
</dbReference>
<reference evidence="6" key="2">
    <citation type="submission" date="2022-09" db="EMBL/GenBank/DDBJ databases">
        <title>Biosynthetic gene clusters of Dactylosporangioum fulvum.</title>
        <authorList>
            <person name="Caradec T."/>
        </authorList>
    </citation>
    <scope>NUCLEOTIDE SEQUENCE</scope>
    <source>
        <strain evidence="6">NRRL B-16292</strain>
    </source>
</reference>
<evidence type="ECO:0000313" key="7">
    <source>
        <dbReference type="Proteomes" id="UP001059617"/>
    </source>
</evidence>
<dbReference type="SUPFAM" id="SSF53335">
    <property type="entry name" value="S-adenosyl-L-methionine-dependent methyltransferases"/>
    <property type="match status" value="1"/>
</dbReference>
<dbReference type="PANTHER" id="PTHR43585:SF2">
    <property type="entry name" value="ATP-GRASP ENZYME FSQD"/>
    <property type="match status" value="1"/>
</dbReference>
<keyword evidence="1" id="KW-0436">Ligase</keyword>
<feature type="domain" description="ATP-grasp" evidence="5">
    <location>
        <begin position="118"/>
        <end position="319"/>
    </location>
</feature>
<dbReference type="Gene3D" id="3.40.50.20">
    <property type="match status" value="1"/>
</dbReference>
<dbReference type="InterPro" id="IPR013216">
    <property type="entry name" value="Methyltransf_11"/>
</dbReference>
<dbReference type="CDD" id="cd02440">
    <property type="entry name" value="AdoMet_MTases"/>
    <property type="match status" value="1"/>
</dbReference>
<dbReference type="PROSITE" id="PS50975">
    <property type="entry name" value="ATP_GRASP"/>
    <property type="match status" value="1"/>
</dbReference>
<dbReference type="Gene3D" id="3.40.50.150">
    <property type="entry name" value="Vaccinia Virus protein VP39"/>
    <property type="match status" value="1"/>
</dbReference>
<dbReference type="InterPro" id="IPR011761">
    <property type="entry name" value="ATP-grasp"/>
</dbReference>
<name>A0ABY5W8V2_9ACTN</name>
<keyword evidence="2 4" id="KW-0547">Nucleotide-binding</keyword>
<protein>
    <submittedName>
        <fullName evidence="6">ATP-grasp domain-containing protein</fullName>
    </submittedName>
</protein>
<evidence type="ECO:0000256" key="1">
    <source>
        <dbReference type="ARBA" id="ARBA00022598"/>
    </source>
</evidence>
<dbReference type="Pfam" id="PF13535">
    <property type="entry name" value="ATP-grasp_4"/>
    <property type="match status" value="1"/>
</dbReference>
<dbReference type="InterPro" id="IPR029063">
    <property type="entry name" value="SAM-dependent_MTases_sf"/>
</dbReference>
<dbReference type="EMBL" id="CP073720">
    <property type="protein sequence ID" value="UWP86513.1"/>
    <property type="molecule type" value="Genomic_DNA"/>
</dbReference>
<evidence type="ECO:0000256" key="4">
    <source>
        <dbReference type="PROSITE-ProRule" id="PRU00409"/>
    </source>
</evidence>
<evidence type="ECO:0000256" key="2">
    <source>
        <dbReference type="ARBA" id="ARBA00022741"/>
    </source>
</evidence>
<accession>A0ABY5W8V2</accession>
<evidence type="ECO:0000313" key="6">
    <source>
        <dbReference type="EMBL" id="UWP86513.1"/>
    </source>
</evidence>
<sequence length="674" mass="71915">MTSARILLLEAAGPEAGAIAATAIGLGHQVYALTQDDYYATYSADLRNALSGCLLTDLSRPASSLDELVAYARKIRADAVLTTNEYLTPLLARACAALGLPGNDPDLAPAARNKATMHQALTRHGVPTPRTEMVASEAQLRHLCATGQIAFPCVVKPAEAAGSAGVTVVRDPSAIAAAWRTARTPRGMYGISLDTQVLIQEHVDGAEYSVESITQQGHTRHLCTTRKQVASGQHPIELGHSLPATLPPGIEHTVHRAVERAITAVGIRNGPSHTEVMVGEDGRCTVIEISARLGAGQIGFLIQHALGINPWSALLNTALGRPATLDATQSHYATVRFLTSPHAGRLRAVHGLPQRSPEVPDVRIRTAIGDRVRKAQDNRSRIGHLIVTGPNAEHVERHADQLMADVRIEVDPKPNTASTTRHVPISAPEFDALYSSQTGGGGVATVMRIVDPLLPIRVEPFSFLSADLLHHLSNELALQRGQLLTDLGCGRGGPGLWLAHLARVRLIGVDFSAVAAAEADRRAAAFGMDGTARFIVADLTAIGLADRSADAAVSIDAFQYAAPAAVLGETRRILRPGGRLVLTGWHPRKPGDRRLPQRHRTTDWPKLLRRAGFTPIRCVANPDWTATYLAIYQVALTLGDPGDDLGLAGLQQEAARRLPTAHLLHRVAVTAVAS</sequence>
<evidence type="ECO:0000259" key="5">
    <source>
        <dbReference type="PROSITE" id="PS50975"/>
    </source>
</evidence>
<dbReference type="PANTHER" id="PTHR43585">
    <property type="entry name" value="FUMIPYRROLE BIOSYNTHESIS PROTEIN C"/>
    <property type="match status" value="1"/>
</dbReference>
<organism evidence="6 7">
    <name type="scientific">Dactylosporangium fulvum</name>
    <dbReference type="NCBI Taxonomy" id="53359"/>
    <lineage>
        <taxon>Bacteria</taxon>
        <taxon>Bacillati</taxon>
        <taxon>Actinomycetota</taxon>
        <taxon>Actinomycetes</taxon>
        <taxon>Micromonosporales</taxon>
        <taxon>Micromonosporaceae</taxon>
        <taxon>Dactylosporangium</taxon>
    </lineage>
</organism>
<dbReference type="Pfam" id="PF08241">
    <property type="entry name" value="Methyltransf_11"/>
    <property type="match status" value="1"/>
</dbReference>
<keyword evidence="7" id="KW-1185">Reference proteome</keyword>